<organism evidence="2 3">
    <name type="scientific">Halogranum salarium B-1</name>
    <dbReference type="NCBI Taxonomy" id="1210908"/>
    <lineage>
        <taxon>Archaea</taxon>
        <taxon>Methanobacteriati</taxon>
        <taxon>Methanobacteriota</taxon>
        <taxon>Stenosarchaea group</taxon>
        <taxon>Halobacteria</taxon>
        <taxon>Halobacteriales</taxon>
        <taxon>Haloferacaceae</taxon>
    </lineage>
</organism>
<protein>
    <recommendedName>
        <fullName evidence="1">Glutamine amidotransferase type-2 domain-containing protein</fullName>
    </recommendedName>
</protein>
<dbReference type="AlphaFoldDB" id="J2ZX82"/>
<evidence type="ECO:0000313" key="3">
    <source>
        <dbReference type="Proteomes" id="UP000007813"/>
    </source>
</evidence>
<dbReference type="InterPro" id="IPR029055">
    <property type="entry name" value="Ntn_hydrolases_N"/>
</dbReference>
<dbReference type="SUPFAM" id="SSF56235">
    <property type="entry name" value="N-terminal nucleophile aminohydrolases (Ntn hydrolases)"/>
    <property type="match status" value="1"/>
</dbReference>
<dbReference type="Gene3D" id="3.40.50.620">
    <property type="entry name" value="HUPs"/>
    <property type="match status" value="1"/>
</dbReference>
<feature type="domain" description="Glutamine amidotransferase type-2" evidence="1">
    <location>
        <begin position="46"/>
        <end position="111"/>
    </location>
</feature>
<dbReference type="OrthoDB" id="8692at2157"/>
<evidence type="ECO:0000313" key="2">
    <source>
        <dbReference type="EMBL" id="EJN57648.1"/>
    </source>
</evidence>
<gene>
    <name evidence="2" type="ORF">HSB1_40090</name>
</gene>
<accession>J2ZX82</accession>
<dbReference type="Pfam" id="PF13537">
    <property type="entry name" value="GATase_7"/>
    <property type="match status" value="1"/>
</dbReference>
<dbReference type="InterPro" id="IPR017932">
    <property type="entry name" value="GATase_2_dom"/>
</dbReference>
<dbReference type="Proteomes" id="UP000007813">
    <property type="component" value="Unassembled WGS sequence"/>
</dbReference>
<dbReference type="eggNOG" id="arCOG00121">
    <property type="taxonomic scope" value="Archaea"/>
</dbReference>
<dbReference type="RefSeq" id="WP_009377399.1">
    <property type="nucleotide sequence ID" value="NZ_ALJD01000012.1"/>
</dbReference>
<name>J2ZX82_9EURY</name>
<dbReference type="InterPro" id="IPR014729">
    <property type="entry name" value="Rossmann-like_a/b/a_fold"/>
</dbReference>
<dbReference type="EMBL" id="ALJD01000012">
    <property type="protein sequence ID" value="EJN57648.1"/>
    <property type="molecule type" value="Genomic_DNA"/>
</dbReference>
<dbReference type="PANTHER" id="PTHR43284:SF1">
    <property type="entry name" value="ASPARAGINE SYNTHETASE"/>
    <property type="match status" value="1"/>
</dbReference>
<dbReference type="InterPro" id="IPR051786">
    <property type="entry name" value="ASN_synthetase/amidase"/>
</dbReference>
<evidence type="ECO:0000259" key="1">
    <source>
        <dbReference type="Pfam" id="PF13537"/>
    </source>
</evidence>
<dbReference type="PANTHER" id="PTHR43284">
    <property type="entry name" value="ASPARAGINE SYNTHETASE (GLUTAMINE-HYDROLYZING)"/>
    <property type="match status" value="1"/>
</dbReference>
<dbReference type="Gene3D" id="3.60.20.10">
    <property type="entry name" value="Glutamine Phosphoribosylpyrophosphate, subunit 1, domain 1"/>
    <property type="match status" value="1"/>
</dbReference>
<proteinExistence type="predicted"/>
<reference evidence="2 3" key="1">
    <citation type="journal article" date="2012" name="J. Bacteriol.">
        <title>Draft Genome Sequence of the Extremely Halophilic Archaeon Halogranum salarium B-1T.</title>
        <authorList>
            <person name="Kim K.K."/>
            <person name="Lee K.C."/>
            <person name="Lee J.S."/>
        </authorList>
    </citation>
    <scope>NUCLEOTIDE SEQUENCE [LARGE SCALE GENOMIC DNA]</scope>
    <source>
        <strain evidence="2 3">B-1</strain>
    </source>
</reference>
<comment type="caution">
    <text evidence="2">The sequence shown here is derived from an EMBL/GenBank/DDBJ whole genome shotgun (WGS) entry which is preliminary data.</text>
</comment>
<dbReference type="SUPFAM" id="SSF52402">
    <property type="entry name" value="Adenine nucleotide alpha hydrolases-like"/>
    <property type="match status" value="1"/>
</dbReference>
<sequence length="598" mass="67640">MATTTHRRTETDPPVTTADDTASLWLWGTVRGYEAERYVATDPSRSAEVCADLYGKYGTEFADRLNGRFLVLVYDHLDGDFHVATDTLGSHPLYTASSGDGVVFSTDLQHLARTADAPVDGRLMAEYLTTGRVSGCLTPFTGIEEVPPGTVETYVSGEQPTRRRYWKPRYRPLDKPFSWFVDRFVERFQTVMDDYDRPDKRHGVLLSGGSDSRLLVASPPSSATAYHMSDWESPETRVAKQSAEVAGVPYVWLRRERDHHRRALDVNPAMMNFYGRFDQAHTTGFHTKLREECDVLVSGLYADTFFKGGAIPKQSVQLGPLGDLDLPVATSIESIEDFLDVVDQPFPEYLSESGSLADVIRPDLRRTSEGIEYRGVCYPSLSELAACWEFYPMSNDPDLFYYGLTKTMPHWTPFLDNRLIELSLAMPWRYQLRRNIINAALSRIAPDLASIPNARTGIAVSWPFPLQYAAARATSLRRQLLPGEPPKQYFGYGPWTPHAKLLQTESFGIETLVQNWAVIESLPYLSREGVLECYRDHMVNGNRQFELYILLGMLRMPLTTHLARRYAGQTSALDDNHDGRERLPENFSNISLDNVEDQ</sequence>